<feature type="binding site" evidence="1">
    <location>
        <position position="60"/>
    </location>
    <ligand>
        <name>Zn(2+)</name>
        <dbReference type="ChEBI" id="CHEBI:29105"/>
    </ligand>
</feature>
<keyword evidence="1" id="KW-0863">Zinc-finger</keyword>
<feature type="binding site" evidence="1">
    <location>
        <position position="63"/>
    </location>
    <ligand>
        <name>Zn(2+)</name>
        <dbReference type="ChEBI" id="CHEBI:29105"/>
    </ligand>
</feature>
<reference evidence="4 5" key="1">
    <citation type="submission" date="2023-09" db="EMBL/GenBank/DDBJ databases">
        <title>Genomes of two closely related lineages of the louse Polyplax serrata with different host specificities.</title>
        <authorList>
            <person name="Martinu J."/>
            <person name="Tarabai H."/>
            <person name="Stefka J."/>
            <person name="Hypsa V."/>
        </authorList>
    </citation>
    <scope>NUCLEOTIDE SEQUENCE [LARGE SCALE GENOMIC DNA]</scope>
    <source>
        <strain evidence="4">98ZLc_SE</strain>
    </source>
</reference>
<evidence type="ECO:0000256" key="2">
    <source>
        <dbReference type="SAM" id="MobiDB-lite"/>
    </source>
</evidence>
<evidence type="ECO:0000256" key="1">
    <source>
        <dbReference type="PROSITE-ProRule" id="PRU01263"/>
    </source>
</evidence>
<feature type="compositionally biased region" description="Acidic residues" evidence="2">
    <location>
        <begin position="112"/>
        <end position="123"/>
    </location>
</feature>
<evidence type="ECO:0000313" key="4">
    <source>
        <dbReference type="EMBL" id="KAK6635233.1"/>
    </source>
</evidence>
<dbReference type="InterPro" id="IPR012934">
    <property type="entry name" value="Znf_AD"/>
</dbReference>
<organism evidence="4 5">
    <name type="scientific">Polyplax serrata</name>
    <name type="common">Common mouse louse</name>
    <dbReference type="NCBI Taxonomy" id="468196"/>
    <lineage>
        <taxon>Eukaryota</taxon>
        <taxon>Metazoa</taxon>
        <taxon>Ecdysozoa</taxon>
        <taxon>Arthropoda</taxon>
        <taxon>Hexapoda</taxon>
        <taxon>Insecta</taxon>
        <taxon>Pterygota</taxon>
        <taxon>Neoptera</taxon>
        <taxon>Paraneoptera</taxon>
        <taxon>Psocodea</taxon>
        <taxon>Troctomorpha</taxon>
        <taxon>Phthiraptera</taxon>
        <taxon>Anoplura</taxon>
        <taxon>Polyplacidae</taxon>
        <taxon>Polyplax</taxon>
    </lineage>
</organism>
<protein>
    <recommendedName>
        <fullName evidence="3">ZAD domain-containing protein</fullName>
    </recommendedName>
</protein>
<dbReference type="Proteomes" id="UP001359485">
    <property type="component" value="Unassembled WGS sequence"/>
</dbReference>
<feature type="binding site" evidence="1">
    <location>
        <position position="14"/>
    </location>
    <ligand>
        <name>Zn(2+)</name>
        <dbReference type="ChEBI" id="CHEBI:29105"/>
    </ligand>
</feature>
<dbReference type="EMBL" id="JAWJWF010000003">
    <property type="protein sequence ID" value="KAK6635233.1"/>
    <property type="molecule type" value="Genomic_DNA"/>
</dbReference>
<comment type="caution">
    <text evidence="4">The sequence shown here is derived from an EMBL/GenBank/DDBJ whole genome shotgun (WGS) entry which is preliminary data.</text>
</comment>
<dbReference type="PROSITE" id="PS51915">
    <property type="entry name" value="ZAD"/>
    <property type="match status" value="1"/>
</dbReference>
<dbReference type="PANTHER" id="PTHR39942">
    <property type="entry name" value="BCDNA.LD26519-RELATED"/>
    <property type="match status" value="1"/>
</dbReference>
<accession>A0ABR1B5L1</accession>
<evidence type="ECO:0000313" key="5">
    <source>
        <dbReference type="Proteomes" id="UP001359485"/>
    </source>
</evidence>
<dbReference type="Pfam" id="PF07776">
    <property type="entry name" value="zf-AD"/>
    <property type="match status" value="1"/>
</dbReference>
<feature type="binding site" evidence="1">
    <location>
        <position position="17"/>
    </location>
    <ligand>
        <name>Zn(2+)</name>
        <dbReference type="ChEBI" id="CHEBI:29105"/>
    </ligand>
</feature>
<dbReference type="PANTHER" id="PTHR39942:SF1">
    <property type="entry name" value="BCDNA.LD26519-RELATED"/>
    <property type="match status" value="1"/>
</dbReference>
<dbReference type="Gene3D" id="3.40.1800.20">
    <property type="match status" value="1"/>
</dbReference>
<gene>
    <name evidence="4" type="ORF">RUM44_000484</name>
</gene>
<dbReference type="SUPFAM" id="SSF57716">
    <property type="entry name" value="Glucocorticoid receptor-like (DNA-binding domain)"/>
    <property type="match status" value="1"/>
</dbReference>
<feature type="domain" description="ZAD" evidence="3">
    <location>
        <begin position="12"/>
        <end position="87"/>
    </location>
</feature>
<evidence type="ECO:0000259" key="3">
    <source>
        <dbReference type="PROSITE" id="PS51915"/>
    </source>
</evidence>
<feature type="region of interest" description="Disordered" evidence="2">
    <location>
        <begin position="84"/>
        <end position="123"/>
    </location>
</feature>
<feature type="compositionally biased region" description="Polar residues" evidence="2">
    <location>
        <begin position="92"/>
        <end position="103"/>
    </location>
</feature>
<name>A0ABR1B5L1_POLSC</name>
<proteinExistence type="predicted"/>
<dbReference type="SMART" id="SM00868">
    <property type="entry name" value="zf-AD"/>
    <property type="match status" value="1"/>
</dbReference>
<keyword evidence="5" id="KW-1185">Reference proteome</keyword>
<sequence>MGSTAKGVISGFICRLCSKMNRYVILIYSEEGERMGLADKINLYLPITVTRNDPLPKTVCPNCIDRLEKHSKMVQMITRAETKFHSHKEMMPNSSSNSSCFTNRQDRNCDNVCDESSDTDDDD</sequence>
<keyword evidence="1" id="KW-0479">Metal-binding</keyword>
<keyword evidence="1" id="KW-0862">Zinc</keyword>